<name>A0A9Q0MAP4_BLOTA</name>
<comment type="subcellular location">
    <subcellularLocation>
        <location evidence="1">Mitochondrion</location>
    </subcellularLocation>
</comment>
<reference evidence="6" key="1">
    <citation type="submission" date="2022-12" db="EMBL/GenBank/DDBJ databases">
        <title>Genome assemblies of Blomia tropicalis.</title>
        <authorList>
            <person name="Cui Y."/>
        </authorList>
    </citation>
    <scope>NUCLEOTIDE SEQUENCE</scope>
    <source>
        <tissue evidence="6">Adult mites</tissue>
    </source>
</reference>
<evidence type="ECO:0000256" key="1">
    <source>
        <dbReference type="ARBA" id="ARBA00004173"/>
    </source>
</evidence>
<dbReference type="InterPro" id="IPR010591">
    <property type="entry name" value="ATP11"/>
</dbReference>
<organism evidence="6 7">
    <name type="scientific">Blomia tropicalis</name>
    <name type="common">Mite</name>
    <dbReference type="NCBI Taxonomy" id="40697"/>
    <lineage>
        <taxon>Eukaryota</taxon>
        <taxon>Metazoa</taxon>
        <taxon>Ecdysozoa</taxon>
        <taxon>Arthropoda</taxon>
        <taxon>Chelicerata</taxon>
        <taxon>Arachnida</taxon>
        <taxon>Acari</taxon>
        <taxon>Acariformes</taxon>
        <taxon>Sarcoptiformes</taxon>
        <taxon>Astigmata</taxon>
        <taxon>Glycyphagoidea</taxon>
        <taxon>Echimyopodidae</taxon>
        <taxon>Blomia</taxon>
    </lineage>
</organism>
<sequence>MSNPIKRLGLIQQSGVLPFRYELILNNNNVPQQQQRGESTSAEPKPSMTIENNPYYEKYAEKIKKAQVEKQKIIKEKDVNASTDDISSKQNQTSRFQESKNETPNQLADKPTKAITESIEDKQTQSSSKNVSNSVKKSRSSLNDIVKLDLLNEKTKEEITEIWNTYHSKKDCIYASIPTVSYEPFYQNAQKYPAFILPLPRNSSNSSSNDANDSTSDGYEFFLLQFQEHCCYFTPLAAFHLHKEIAPVCLTIHYYPELSQTKDIVLMMGEYDSNILTIMEAQFLANQLNYYYTTKDEASKLSLHLFNKEPKSFDHMRLVRHLENVILTNGLESIDLKKPD</sequence>
<keyword evidence="3" id="KW-0809">Transit peptide</keyword>
<dbReference type="Pfam" id="PF06644">
    <property type="entry name" value="ATP11"/>
    <property type="match status" value="1"/>
</dbReference>
<feature type="compositionally biased region" description="Low complexity" evidence="5">
    <location>
        <begin position="126"/>
        <end position="135"/>
    </location>
</feature>
<comment type="similarity">
    <text evidence="2">Belongs to the ATP11 family.</text>
</comment>
<evidence type="ECO:0000313" key="6">
    <source>
        <dbReference type="EMBL" id="KAJ6222390.1"/>
    </source>
</evidence>
<proteinExistence type="inferred from homology"/>
<feature type="region of interest" description="Disordered" evidence="5">
    <location>
        <begin position="30"/>
        <end position="53"/>
    </location>
</feature>
<gene>
    <name evidence="6" type="ORF">RDWZM_000935</name>
</gene>
<keyword evidence="7" id="KW-1185">Reference proteome</keyword>
<evidence type="ECO:0000256" key="4">
    <source>
        <dbReference type="ARBA" id="ARBA00023128"/>
    </source>
</evidence>
<evidence type="ECO:0000313" key="7">
    <source>
        <dbReference type="Proteomes" id="UP001142055"/>
    </source>
</evidence>
<evidence type="ECO:0000256" key="2">
    <source>
        <dbReference type="ARBA" id="ARBA00009116"/>
    </source>
</evidence>
<feature type="region of interest" description="Disordered" evidence="5">
    <location>
        <begin position="117"/>
        <end position="136"/>
    </location>
</feature>
<evidence type="ECO:0008006" key="8">
    <source>
        <dbReference type="Google" id="ProtNLM"/>
    </source>
</evidence>
<dbReference type="EMBL" id="JAPWDV010000001">
    <property type="protein sequence ID" value="KAJ6222390.1"/>
    <property type="molecule type" value="Genomic_DNA"/>
</dbReference>
<dbReference type="OMA" id="MFYYKTD"/>
<dbReference type="GO" id="GO:0033615">
    <property type="term" value="P:mitochondrial proton-transporting ATP synthase complex assembly"/>
    <property type="evidence" value="ECO:0007669"/>
    <property type="project" value="TreeGrafter"/>
</dbReference>
<dbReference type="GO" id="GO:0005739">
    <property type="term" value="C:mitochondrion"/>
    <property type="evidence" value="ECO:0007669"/>
    <property type="project" value="UniProtKB-SubCell"/>
</dbReference>
<protein>
    <recommendedName>
        <fullName evidence="8">ATP synthase mitochondrial F1 complex assembly factor 1</fullName>
    </recommendedName>
</protein>
<accession>A0A9Q0MAP4</accession>
<dbReference type="PANTHER" id="PTHR13126:SF0">
    <property type="entry name" value="ATP SYNTHASE MITOCHONDRIAL F1 COMPLEX ASSEMBLY FACTOR 1"/>
    <property type="match status" value="1"/>
</dbReference>
<feature type="region of interest" description="Disordered" evidence="5">
    <location>
        <begin position="80"/>
        <end position="111"/>
    </location>
</feature>
<keyword evidence="4" id="KW-0496">Mitochondrion</keyword>
<dbReference type="PANTHER" id="PTHR13126">
    <property type="entry name" value="CHAPERONE ATP11"/>
    <property type="match status" value="1"/>
</dbReference>
<comment type="caution">
    <text evidence="6">The sequence shown here is derived from an EMBL/GenBank/DDBJ whole genome shotgun (WGS) entry which is preliminary data.</text>
</comment>
<evidence type="ECO:0000256" key="5">
    <source>
        <dbReference type="SAM" id="MobiDB-lite"/>
    </source>
</evidence>
<evidence type="ECO:0000256" key="3">
    <source>
        <dbReference type="ARBA" id="ARBA00022946"/>
    </source>
</evidence>
<dbReference type="AlphaFoldDB" id="A0A9Q0MAP4"/>
<dbReference type="Proteomes" id="UP001142055">
    <property type="component" value="Chromosome 1"/>
</dbReference>
<feature type="compositionally biased region" description="Polar residues" evidence="5">
    <location>
        <begin position="30"/>
        <end position="42"/>
    </location>
</feature>
<feature type="compositionally biased region" description="Polar residues" evidence="5">
    <location>
        <begin position="80"/>
        <end position="106"/>
    </location>
</feature>